<feature type="domain" description="AB hydrolase-1" evidence="1">
    <location>
        <begin position="8"/>
        <end position="276"/>
    </location>
</feature>
<dbReference type="SUPFAM" id="SSF53474">
    <property type="entry name" value="alpha/beta-Hydrolases"/>
    <property type="match status" value="1"/>
</dbReference>
<dbReference type="GO" id="GO:0009696">
    <property type="term" value="P:salicylic acid metabolic process"/>
    <property type="evidence" value="ECO:0007669"/>
    <property type="project" value="TreeGrafter"/>
</dbReference>
<dbReference type="AlphaFoldDB" id="A0AAE3NTX0"/>
<name>A0AAE3NTX0_9RHOB</name>
<proteinExistence type="predicted"/>
<organism evidence="2 3">
    <name type="scientific">Psychromarinibacter sediminicola</name>
    <dbReference type="NCBI Taxonomy" id="3033385"/>
    <lineage>
        <taxon>Bacteria</taxon>
        <taxon>Pseudomonadati</taxon>
        <taxon>Pseudomonadota</taxon>
        <taxon>Alphaproteobacteria</taxon>
        <taxon>Rhodobacterales</taxon>
        <taxon>Paracoccaceae</taxon>
        <taxon>Psychromarinibacter</taxon>
    </lineage>
</organism>
<comment type="caution">
    <text evidence="2">The sequence shown here is derived from an EMBL/GenBank/DDBJ whole genome shotgun (WGS) entry which is preliminary data.</text>
</comment>
<accession>A0AAE3NTX0</accession>
<dbReference type="GO" id="GO:0080030">
    <property type="term" value="F:methyl indole-3-acetate esterase activity"/>
    <property type="evidence" value="ECO:0007669"/>
    <property type="project" value="TreeGrafter"/>
</dbReference>
<dbReference type="PANTHER" id="PTHR10992">
    <property type="entry name" value="METHYLESTERASE FAMILY MEMBER"/>
    <property type="match status" value="1"/>
</dbReference>
<evidence type="ECO:0000313" key="2">
    <source>
        <dbReference type="EMBL" id="MDF0602376.1"/>
    </source>
</evidence>
<dbReference type="InterPro" id="IPR045889">
    <property type="entry name" value="MES/HNL"/>
</dbReference>
<dbReference type="InterPro" id="IPR000073">
    <property type="entry name" value="AB_hydrolase_1"/>
</dbReference>
<dbReference type="InterPro" id="IPR029058">
    <property type="entry name" value="AB_hydrolase_fold"/>
</dbReference>
<dbReference type="RefSeq" id="WP_275568505.1">
    <property type="nucleotide sequence ID" value="NZ_JARGYC010000048.1"/>
</dbReference>
<dbReference type="PANTHER" id="PTHR10992:SF1032">
    <property type="entry name" value="METHYLESTERASE 17"/>
    <property type="match status" value="1"/>
</dbReference>
<dbReference type="GO" id="GO:0080032">
    <property type="term" value="F:methyl jasmonate esterase activity"/>
    <property type="evidence" value="ECO:0007669"/>
    <property type="project" value="TreeGrafter"/>
</dbReference>
<dbReference type="Pfam" id="PF12697">
    <property type="entry name" value="Abhydrolase_6"/>
    <property type="match status" value="1"/>
</dbReference>
<keyword evidence="2" id="KW-0378">Hydrolase</keyword>
<sequence>MAEASGYVLVHGAWHDRHTWEAVVPPMRAAGRDVAVLDLPGAGETAAVPESYRRRPLDMAAFASEPSPNAGVTQDQRTDAVIAALRDVNARTGGRAVLVGHSLGGLTVSHVAERVPEELSAAVYLTAFLLAPGVPAVEMIGHPLMARALVPSLFLADPEQVGALRIDPASEDPDYVERMRLAYAGDVTPEAFAQALRHFHPDEPAQVALVPSPVTAERFGCVPRHYVECTGDRAITIEGQREMVARMDREIGGATQVHTLGAAHSPFLSLPREVASLLLRIEARPR</sequence>
<keyword evidence="3" id="KW-1185">Reference proteome</keyword>
<evidence type="ECO:0000259" key="1">
    <source>
        <dbReference type="Pfam" id="PF12697"/>
    </source>
</evidence>
<dbReference type="Gene3D" id="3.40.50.1820">
    <property type="entry name" value="alpha/beta hydrolase"/>
    <property type="match status" value="1"/>
</dbReference>
<gene>
    <name evidence="2" type="ORF">P1J78_16680</name>
</gene>
<dbReference type="GO" id="GO:0009694">
    <property type="term" value="P:jasmonic acid metabolic process"/>
    <property type="evidence" value="ECO:0007669"/>
    <property type="project" value="TreeGrafter"/>
</dbReference>
<reference evidence="2" key="1">
    <citation type="submission" date="2023-03" db="EMBL/GenBank/DDBJ databases">
        <title>Multiphase analysis and comparison of six strains from genera Psychromarinibacter, Lutimaribacter, and Maritimibacter, including a novel species: Psychromarinibacter sediminicola sp. nov.</title>
        <authorList>
            <person name="Wang Y.-H."/>
            <person name="Ye M.-Q."/>
            <person name="Du Z.-J."/>
        </authorList>
    </citation>
    <scope>NUCLEOTIDE SEQUENCE</scope>
    <source>
        <strain evidence="2">C21-152</strain>
    </source>
</reference>
<evidence type="ECO:0000313" key="3">
    <source>
        <dbReference type="Proteomes" id="UP001220964"/>
    </source>
</evidence>
<protein>
    <submittedName>
        <fullName evidence="2">Alpha/beta fold hydrolase</fullName>
    </submittedName>
</protein>
<dbReference type="GO" id="GO:0080031">
    <property type="term" value="F:methyl salicylate esterase activity"/>
    <property type="evidence" value="ECO:0007669"/>
    <property type="project" value="TreeGrafter"/>
</dbReference>
<dbReference type="Proteomes" id="UP001220964">
    <property type="component" value="Unassembled WGS sequence"/>
</dbReference>
<dbReference type="EMBL" id="JARGYC010000048">
    <property type="protein sequence ID" value="MDF0602376.1"/>
    <property type="molecule type" value="Genomic_DNA"/>
</dbReference>